<dbReference type="InterPro" id="IPR017900">
    <property type="entry name" value="4Fe4S_Fe_S_CS"/>
</dbReference>
<dbReference type="GO" id="GO:0051539">
    <property type="term" value="F:4 iron, 4 sulfur cluster binding"/>
    <property type="evidence" value="ECO:0007669"/>
    <property type="project" value="UniProtKB-KW"/>
</dbReference>
<protein>
    <submittedName>
        <fullName evidence="6">4Fe-4S ferredoxin</fullName>
    </submittedName>
</protein>
<dbReference type="GO" id="GO:0046872">
    <property type="term" value="F:metal ion binding"/>
    <property type="evidence" value="ECO:0007669"/>
    <property type="project" value="UniProtKB-KW"/>
</dbReference>
<dbReference type="SUPFAM" id="SSF54862">
    <property type="entry name" value="4Fe-4S ferredoxins"/>
    <property type="match status" value="1"/>
</dbReference>
<dbReference type="KEGG" id="tcm:HL41_06145"/>
<sequence length="142" mass="15982">MKYKIKHYPERCSGCGECVKACAENHEGLSNCAIYEIEGKFYYFSCLQCKRPQCASVCPVGAIEREGEVVRLYPELCVGCRNCEEACPFGVPKFNKKTGRINKCDLCLERVKAGLLPYCVEACPNQALELVKETPKPKEEEK</sequence>
<dbReference type="PANTHER" id="PTHR43177">
    <property type="entry name" value="PROTEIN NRFC"/>
    <property type="match status" value="1"/>
</dbReference>
<keyword evidence="3" id="KW-0408">Iron</keyword>
<dbReference type="EMBL" id="CP008796">
    <property type="protein sequence ID" value="AIH04341.1"/>
    <property type="molecule type" value="Genomic_DNA"/>
</dbReference>
<dbReference type="eggNOG" id="COG0437">
    <property type="taxonomic scope" value="Bacteria"/>
</dbReference>
<evidence type="ECO:0000313" key="6">
    <source>
        <dbReference type="EMBL" id="AIH04341.1"/>
    </source>
</evidence>
<dbReference type="RefSeq" id="WP_038060144.1">
    <property type="nucleotide sequence ID" value="NZ_CP008796.1"/>
</dbReference>
<feature type="domain" description="4Fe-4S ferredoxin-type" evidence="5">
    <location>
        <begin position="68"/>
        <end position="97"/>
    </location>
</feature>
<dbReference type="AlphaFoldDB" id="A0A075WTY9"/>
<evidence type="ECO:0000259" key="5">
    <source>
        <dbReference type="PROSITE" id="PS51379"/>
    </source>
</evidence>
<dbReference type="PANTHER" id="PTHR43177:SF9">
    <property type="entry name" value="PROTEIN NRFC"/>
    <property type="match status" value="1"/>
</dbReference>
<evidence type="ECO:0000313" key="7">
    <source>
        <dbReference type="Proteomes" id="UP000028481"/>
    </source>
</evidence>
<evidence type="ECO:0000256" key="1">
    <source>
        <dbReference type="ARBA" id="ARBA00022485"/>
    </source>
</evidence>
<dbReference type="Pfam" id="PF13247">
    <property type="entry name" value="Fer4_11"/>
    <property type="match status" value="1"/>
</dbReference>
<keyword evidence="2" id="KW-0479">Metal-binding</keyword>
<dbReference type="InterPro" id="IPR050954">
    <property type="entry name" value="ET_IronSulfur_Cluster-Binding"/>
</dbReference>
<dbReference type="PaxDb" id="289377-HL41_06145"/>
<dbReference type="OrthoDB" id="9806398at2"/>
<dbReference type="STRING" id="289377.HL41_06145"/>
<feature type="domain" description="4Fe-4S ferredoxin-type" evidence="5">
    <location>
        <begin position="3"/>
        <end position="32"/>
    </location>
</feature>
<gene>
    <name evidence="6" type="ORF">HL41_06145</name>
</gene>
<evidence type="ECO:0000256" key="4">
    <source>
        <dbReference type="ARBA" id="ARBA00023014"/>
    </source>
</evidence>
<dbReference type="PROSITE" id="PS00198">
    <property type="entry name" value="4FE4S_FER_1"/>
    <property type="match status" value="1"/>
</dbReference>
<evidence type="ECO:0000256" key="3">
    <source>
        <dbReference type="ARBA" id="ARBA00023004"/>
    </source>
</evidence>
<proteinExistence type="predicted"/>
<keyword evidence="1" id="KW-0004">4Fe-4S</keyword>
<dbReference type="Gene3D" id="3.30.70.20">
    <property type="match status" value="2"/>
</dbReference>
<dbReference type="PROSITE" id="PS51379">
    <property type="entry name" value="4FE4S_FER_2"/>
    <property type="match status" value="2"/>
</dbReference>
<accession>A0A075WTY9</accession>
<organism evidence="6 7">
    <name type="scientific">Thermodesulfobacterium commune DSM 2178</name>
    <dbReference type="NCBI Taxonomy" id="289377"/>
    <lineage>
        <taxon>Bacteria</taxon>
        <taxon>Pseudomonadati</taxon>
        <taxon>Thermodesulfobacteriota</taxon>
        <taxon>Thermodesulfobacteria</taxon>
        <taxon>Thermodesulfobacteriales</taxon>
        <taxon>Thermodesulfobacteriaceae</taxon>
        <taxon>Thermodesulfobacterium</taxon>
    </lineage>
</organism>
<dbReference type="HOGENOM" id="CLU_043374_3_3_0"/>
<evidence type="ECO:0000256" key="2">
    <source>
        <dbReference type="ARBA" id="ARBA00022723"/>
    </source>
</evidence>
<dbReference type="Proteomes" id="UP000028481">
    <property type="component" value="Chromosome"/>
</dbReference>
<name>A0A075WTY9_9BACT</name>
<keyword evidence="4" id="KW-0411">Iron-sulfur</keyword>
<keyword evidence="7" id="KW-1185">Reference proteome</keyword>
<reference evidence="6 7" key="1">
    <citation type="journal article" date="2015" name="Genome Announc.">
        <title>Genome Sequence of a Sulfate-Reducing Thermophilic Bacterium, Thermodesulfobacterium commune DSM 2178T (Phylum Thermodesulfobacteria).</title>
        <authorList>
            <person name="Bhatnagar S."/>
            <person name="Badger J.H."/>
            <person name="Madupu R."/>
            <person name="Khouri H.M."/>
            <person name="O'Connor E.M."/>
            <person name="Robb F.T."/>
            <person name="Ward N.L."/>
            <person name="Eisen J.A."/>
        </authorList>
    </citation>
    <scope>NUCLEOTIDE SEQUENCE [LARGE SCALE GENOMIC DNA]</scope>
    <source>
        <strain evidence="6 7">DSM 2178</strain>
    </source>
</reference>
<dbReference type="Pfam" id="PF12800">
    <property type="entry name" value="Fer4_4"/>
    <property type="match status" value="1"/>
</dbReference>
<dbReference type="InterPro" id="IPR017896">
    <property type="entry name" value="4Fe4S_Fe-S-bd"/>
</dbReference>